<dbReference type="PROSITE" id="PS51257">
    <property type="entry name" value="PROKAR_LIPOPROTEIN"/>
    <property type="match status" value="1"/>
</dbReference>
<accession>L7PD08</accession>
<evidence type="ECO:0000256" key="3">
    <source>
        <dbReference type="ARBA" id="ARBA00022525"/>
    </source>
</evidence>
<dbReference type="Gene3D" id="2.60.40.1900">
    <property type="entry name" value="Beta-microseminoprotein (PSP94) domain"/>
    <property type="match status" value="1"/>
</dbReference>
<evidence type="ECO:0000256" key="4">
    <source>
        <dbReference type="ARBA" id="ARBA00023157"/>
    </source>
</evidence>
<comment type="similarity">
    <text evidence="2">Belongs to the beta-microseminoprotein family.</text>
</comment>
<dbReference type="PANTHER" id="PTHR10500">
    <property type="entry name" value="BETA-MICROSEMINOPROTEIN"/>
    <property type="match status" value="1"/>
</dbReference>
<keyword evidence="3" id="KW-0964">Secreted</keyword>
<keyword evidence="5" id="KW-0732">Signal</keyword>
<feature type="chain" id="PRO_5003982665" evidence="5">
    <location>
        <begin position="20"/>
        <end position="117"/>
    </location>
</feature>
<evidence type="ECO:0000256" key="2">
    <source>
        <dbReference type="ARBA" id="ARBA00010352"/>
    </source>
</evidence>
<reference evidence="6" key="1">
    <citation type="submission" date="2012-01" db="EMBL/GenBank/DDBJ databases">
        <title>Cloning and sequence analysis of metal binding protein gene from Hyriopsis cumingii.</title>
        <authorList>
            <person name="Li J."/>
            <person name="Chang X."/>
            <person name="Bai Z."/>
        </authorList>
    </citation>
    <scope>NUCLEOTIDE SEQUENCE</scope>
</reference>
<evidence type="ECO:0000313" key="6">
    <source>
        <dbReference type="EMBL" id="AFV13289.1"/>
    </source>
</evidence>
<comment type="subcellular location">
    <subcellularLocation>
        <location evidence="1">Secreted</location>
    </subcellularLocation>
</comment>
<name>L7PD08_SINCU</name>
<feature type="signal peptide" evidence="5">
    <location>
        <begin position="1"/>
        <end position="19"/>
    </location>
</feature>
<protein>
    <submittedName>
        <fullName evidence="6">Metal binding protein</fullName>
    </submittedName>
</protein>
<dbReference type="EMBL" id="JQ358609">
    <property type="protein sequence ID" value="AFV13289.1"/>
    <property type="molecule type" value="mRNA"/>
</dbReference>
<dbReference type="InterPro" id="IPR008735">
    <property type="entry name" value="PSP94"/>
</dbReference>
<organism evidence="6">
    <name type="scientific">Sinohyriopsis cumingii</name>
    <name type="common">Triangle sail mussel</name>
    <name type="synonym">Hyriopsis cumingii</name>
    <dbReference type="NCBI Taxonomy" id="165450"/>
    <lineage>
        <taxon>Eukaryota</taxon>
        <taxon>Metazoa</taxon>
        <taxon>Spiralia</taxon>
        <taxon>Lophotrochozoa</taxon>
        <taxon>Mollusca</taxon>
        <taxon>Bivalvia</taxon>
        <taxon>Autobranchia</taxon>
        <taxon>Heteroconchia</taxon>
        <taxon>Palaeoheterodonta</taxon>
        <taxon>Unionida</taxon>
        <taxon>Unionoidea</taxon>
        <taxon>Unionidae</taxon>
        <taxon>Gonideinae</taxon>
        <taxon>Sinohyriopsis</taxon>
    </lineage>
</organism>
<dbReference type="PANTHER" id="PTHR10500:SF0">
    <property type="entry name" value="SCO-SPONDIN-LIKE"/>
    <property type="match status" value="1"/>
</dbReference>
<evidence type="ECO:0000256" key="1">
    <source>
        <dbReference type="ARBA" id="ARBA00004613"/>
    </source>
</evidence>
<dbReference type="AlphaFoldDB" id="L7PD08"/>
<keyword evidence="4" id="KW-1015">Disulfide bond</keyword>
<sequence length="117" mass="12762">MRANFFIAVVAVCITMALCSCFFGPMQEEKTVSGKIRKYCEYEGIQIMKGAKFDTLDCLRCACSENGFECCGIGYKAGVIQPPPGCDILHDGCEPLLVMSKDYTKRCGTGKPVLISP</sequence>
<proteinExistence type="evidence at transcript level"/>
<dbReference type="GO" id="GO:0005576">
    <property type="term" value="C:extracellular region"/>
    <property type="evidence" value="ECO:0007669"/>
    <property type="project" value="UniProtKB-SubCell"/>
</dbReference>
<evidence type="ECO:0000256" key="5">
    <source>
        <dbReference type="SAM" id="SignalP"/>
    </source>
</evidence>